<protein>
    <submittedName>
        <fullName evidence="1">Uncharacterized protein</fullName>
    </submittedName>
</protein>
<keyword evidence="2" id="KW-1185">Reference proteome</keyword>
<reference evidence="1 2" key="1">
    <citation type="submission" date="2024-04" db="EMBL/GenBank/DDBJ databases">
        <authorList>
            <person name="Waldvogel A.-M."/>
            <person name="Schoenle A."/>
        </authorList>
    </citation>
    <scope>NUCLEOTIDE SEQUENCE [LARGE SCALE GENOMIC DNA]</scope>
</reference>
<dbReference type="AlphaFoldDB" id="A0AAV2LCH0"/>
<name>A0AAV2LCH0_KNICA</name>
<dbReference type="EMBL" id="OZ035844">
    <property type="protein sequence ID" value="CAL1598218.1"/>
    <property type="molecule type" value="Genomic_DNA"/>
</dbReference>
<gene>
    <name evidence="1" type="ORF">KC01_LOCUS26634</name>
</gene>
<evidence type="ECO:0000313" key="2">
    <source>
        <dbReference type="Proteomes" id="UP001497482"/>
    </source>
</evidence>
<dbReference type="Proteomes" id="UP001497482">
    <property type="component" value="Chromosome 22"/>
</dbReference>
<proteinExistence type="predicted"/>
<evidence type="ECO:0000313" key="1">
    <source>
        <dbReference type="EMBL" id="CAL1598218.1"/>
    </source>
</evidence>
<sequence length="109" mass="11827">MCGPDKPAESSWPSQARPYRTARYQIRICFLAALGTTLPNRSAPQTRPSLPAQLLAAVCFSNRAQMNTGPSVRSMLPVCTSLSFTPSGARSRWYHAHSALTDGPHGTHC</sequence>
<organism evidence="1 2">
    <name type="scientific">Knipowitschia caucasica</name>
    <name type="common">Caucasian dwarf goby</name>
    <name type="synonym">Pomatoschistus caucasicus</name>
    <dbReference type="NCBI Taxonomy" id="637954"/>
    <lineage>
        <taxon>Eukaryota</taxon>
        <taxon>Metazoa</taxon>
        <taxon>Chordata</taxon>
        <taxon>Craniata</taxon>
        <taxon>Vertebrata</taxon>
        <taxon>Euteleostomi</taxon>
        <taxon>Actinopterygii</taxon>
        <taxon>Neopterygii</taxon>
        <taxon>Teleostei</taxon>
        <taxon>Neoteleostei</taxon>
        <taxon>Acanthomorphata</taxon>
        <taxon>Gobiaria</taxon>
        <taxon>Gobiiformes</taxon>
        <taxon>Gobioidei</taxon>
        <taxon>Gobiidae</taxon>
        <taxon>Gobiinae</taxon>
        <taxon>Knipowitschia</taxon>
    </lineage>
</organism>
<accession>A0AAV2LCH0</accession>